<feature type="compositionally biased region" description="Low complexity" evidence="1">
    <location>
        <begin position="468"/>
        <end position="477"/>
    </location>
</feature>
<dbReference type="SUPFAM" id="SSF158745">
    <property type="entry name" value="LanC-like"/>
    <property type="match status" value="1"/>
</dbReference>
<dbReference type="Gene3D" id="1.50.10.20">
    <property type="match status" value="1"/>
</dbReference>
<dbReference type="PROSITE" id="PS50011">
    <property type="entry name" value="PROTEIN_KINASE_DOM"/>
    <property type="match status" value="1"/>
</dbReference>
<gene>
    <name evidence="3" type="ORF">G443_001667</name>
</gene>
<dbReference type="Proteomes" id="UP000791080">
    <property type="component" value="Unassembled WGS sequence"/>
</dbReference>
<keyword evidence="3" id="KW-0808">Transferase</keyword>
<dbReference type="InterPro" id="IPR000719">
    <property type="entry name" value="Prot_kinase_dom"/>
</dbReference>
<evidence type="ECO:0000259" key="2">
    <source>
        <dbReference type="PROSITE" id="PS50011"/>
    </source>
</evidence>
<comment type="caution">
    <text evidence="3">The sequence shown here is derived from an EMBL/GenBank/DDBJ whole genome shotgun (WGS) entry which is preliminary data.</text>
</comment>
<keyword evidence="3" id="KW-0418">Kinase</keyword>
<dbReference type="InterPro" id="IPR057929">
    <property type="entry name" value="RamC_N"/>
</dbReference>
<proteinExistence type="predicted"/>
<feature type="domain" description="Protein kinase" evidence="2">
    <location>
        <begin position="226"/>
        <end position="586"/>
    </location>
</feature>
<feature type="compositionally biased region" description="Polar residues" evidence="1">
    <location>
        <begin position="856"/>
        <end position="879"/>
    </location>
</feature>
<protein>
    <submittedName>
        <fullName evidence="3">Serine/threonine protein kinase</fullName>
    </submittedName>
</protein>
<feature type="region of interest" description="Disordered" evidence="1">
    <location>
        <begin position="853"/>
        <end position="879"/>
    </location>
</feature>
<dbReference type="CDD" id="cd04791">
    <property type="entry name" value="LanC_SerThrkinase"/>
    <property type="match status" value="1"/>
</dbReference>
<reference evidence="3 4" key="1">
    <citation type="submission" date="2022-06" db="EMBL/GenBank/DDBJ databases">
        <title>Genomic Encyclopedia of Type Strains, Phase I: the one thousand microbial genomes (KMG-I) project.</title>
        <authorList>
            <person name="Kyrpides N."/>
        </authorList>
    </citation>
    <scope>NUCLEOTIDE SEQUENCE [LARGE SCALE GENOMIC DNA]</scope>
    <source>
        <strain evidence="3 4">DSM 43889</strain>
    </source>
</reference>
<keyword evidence="3" id="KW-0723">Serine/threonine-protein kinase</keyword>
<name>A0ABT1JFW3_ACTCY</name>
<evidence type="ECO:0000313" key="3">
    <source>
        <dbReference type="EMBL" id="MCP2331397.1"/>
    </source>
</evidence>
<dbReference type="RefSeq" id="WP_035292115.1">
    <property type="nucleotide sequence ID" value="NZ_AUBJ02000001.1"/>
</dbReference>
<dbReference type="Pfam" id="PF25816">
    <property type="entry name" value="RamC_N"/>
    <property type="match status" value="1"/>
</dbReference>
<dbReference type="Gene3D" id="1.10.510.10">
    <property type="entry name" value="Transferase(Phosphotransferase) domain 1"/>
    <property type="match status" value="1"/>
</dbReference>
<dbReference type="InterPro" id="IPR053524">
    <property type="entry name" value="Aerial_hyphae_peptide-synth"/>
</dbReference>
<accession>A0ABT1JFW3</accession>
<dbReference type="SMART" id="SM00220">
    <property type="entry name" value="S_TKc"/>
    <property type="match status" value="1"/>
</dbReference>
<dbReference type="InterPro" id="IPR011009">
    <property type="entry name" value="Kinase-like_dom_sf"/>
</dbReference>
<feature type="region of interest" description="Disordered" evidence="1">
    <location>
        <begin position="467"/>
        <end position="488"/>
    </location>
</feature>
<sequence>MDSRYEAYCFANPFFYDVPSQDGPEAAGFLAELPSPPDDWDVTTRDVWQVLRPSGTSMAAQGWKIHVSATLANARHVLAVVYQHCLTTGTPLKFLRTEDILLARNSKYAARESSGKFVTVYPPDERSLRDTVTTLNDLLRGQAGPFVLSDLRYEAGPLYLRYGGFLEQWVTGDDGEPVTAIARPDGTLVPDLRRPVFHTPDWVEVPPFLRPQLAARKARAGGEQPFIIERPLHFSNGGGVYRAVRVSDGRPAILKEARPHAGLDRDRRDAVARLDQEHQALSALDGVTGIPAVLGRFRYWEHEFLALSVQPGIPLGQWLARHYPLSRPRSTPGERADFTERAFRILDQVEALLHRVHDLGYVYGDLHDRNILVDENDQVSLVDFELARPSAEATRSALGAPGFAAPPDRVGVDADLYAAAVLRLWMFLPMTALTALDPGKAETFVRFAIRAFPLSSADFGDAVLGQLRPRTPATTPADAPPPSAGLRALATDRPDWASVRESVATAVLRSATPHRRDRLFPGDIEQFRGGGATLAHGAAGVLHALAATGHGRHPHHETWLADSVRRDPPRRPGLYDGAHGIAHVLEELGRHELADELLTEFDPLLPHLTRHGLGSGLAGIALNLLHFGARRADPGRTDQALVLGERLLAAVPPPAAAGPRGKGRAGLLHGWSGPALLFLRLFELTGERRWLTAADDALAADIAECGETEHGALLVRDGSTRMLPYLEVGSAGIVVVLEQLAGHAPDSPTAGQLPGLRRALLGEFAIQPGLFLGRAGLMVALAAGVRRDQDPELVAALRRHRARLALHAIPHEGEVAFPGNQLLRLSMDLATGGAGVLLALAAVEGDLHLPLLHPGASSSGSGEPTGRQDSAAATQNPRP</sequence>
<dbReference type="GO" id="GO:0004674">
    <property type="term" value="F:protein serine/threonine kinase activity"/>
    <property type="evidence" value="ECO:0007669"/>
    <property type="project" value="UniProtKB-KW"/>
</dbReference>
<dbReference type="EMBL" id="AUBJ02000001">
    <property type="protein sequence ID" value="MCP2331397.1"/>
    <property type="molecule type" value="Genomic_DNA"/>
</dbReference>
<keyword evidence="4" id="KW-1185">Reference proteome</keyword>
<evidence type="ECO:0000256" key="1">
    <source>
        <dbReference type="SAM" id="MobiDB-lite"/>
    </source>
</evidence>
<dbReference type="Pfam" id="PF00069">
    <property type="entry name" value="Pkinase"/>
    <property type="match status" value="1"/>
</dbReference>
<dbReference type="InterPro" id="IPR058053">
    <property type="entry name" value="RamC_C"/>
</dbReference>
<dbReference type="NCBIfam" id="NF038151">
    <property type="entry name" value="lanthi_synth_III"/>
    <property type="match status" value="1"/>
</dbReference>
<dbReference type="SUPFAM" id="SSF56112">
    <property type="entry name" value="Protein kinase-like (PK-like)"/>
    <property type="match status" value="1"/>
</dbReference>
<organism evidence="3 4">
    <name type="scientific">Actinoalloteichus caeruleus DSM 43889</name>
    <dbReference type="NCBI Taxonomy" id="1120930"/>
    <lineage>
        <taxon>Bacteria</taxon>
        <taxon>Bacillati</taxon>
        <taxon>Actinomycetota</taxon>
        <taxon>Actinomycetes</taxon>
        <taxon>Pseudonocardiales</taxon>
        <taxon>Pseudonocardiaceae</taxon>
        <taxon>Actinoalloteichus</taxon>
        <taxon>Actinoalloteichus cyanogriseus</taxon>
    </lineage>
</organism>
<dbReference type="SMART" id="SM01260">
    <property type="entry name" value="LANC_like"/>
    <property type="match status" value="1"/>
</dbReference>
<dbReference type="InterPro" id="IPR007822">
    <property type="entry name" value="LANC-like"/>
</dbReference>
<evidence type="ECO:0000313" key="4">
    <source>
        <dbReference type="Proteomes" id="UP000791080"/>
    </source>
</evidence>